<sequence>MSEAEREPWFLVYERPGRSGRVPTQGAMSVEERNVITINALVAEAKARKESRDGCA</sequence>
<organism evidence="1 2">
    <name type="scientific">Nocardia farcinica (strain IFM 10152)</name>
    <dbReference type="NCBI Taxonomy" id="247156"/>
    <lineage>
        <taxon>Bacteria</taxon>
        <taxon>Bacillati</taxon>
        <taxon>Actinomycetota</taxon>
        <taxon>Actinomycetes</taxon>
        <taxon>Mycobacteriales</taxon>
        <taxon>Nocardiaceae</taxon>
        <taxon>Nocardia</taxon>
    </lineage>
</organism>
<dbReference type="HOGENOM" id="CLU_3009743_0_0_11"/>
<protein>
    <submittedName>
        <fullName evidence="1">Uncharacterized protein</fullName>
    </submittedName>
</protein>
<dbReference type="AlphaFoldDB" id="Q5YZR6"/>
<gene>
    <name evidence="1" type="ordered locus">NFA_14800</name>
</gene>
<keyword evidence="2" id="KW-1185">Reference proteome</keyword>
<dbReference type="RefSeq" id="WP_011208010.1">
    <property type="nucleotide sequence ID" value="NC_006361.1"/>
</dbReference>
<dbReference type="Proteomes" id="UP000006820">
    <property type="component" value="Chromosome"/>
</dbReference>
<name>Q5YZR6_NOCFA</name>
<dbReference type="STRING" id="247156.NFA_14800"/>
<reference evidence="1 2" key="1">
    <citation type="journal article" date="2004" name="Proc. Natl. Acad. Sci. U.S.A.">
        <title>The complete genomic sequence of Nocardia farcinica IFM 10152.</title>
        <authorList>
            <person name="Ishikawa J."/>
            <person name="Yamashita A."/>
            <person name="Mikami Y."/>
            <person name="Hoshino Y."/>
            <person name="Kurita H."/>
            <person name="Hotta K."/>
            <person name="Shiba T."/>
            <person name="Hattori M."/>
        </authorList>
    </citation>
    <scope>NUCLEOTIDE SEQUENCE [LARGE SCALE GENOMIC DNA]</scope>
    <source>
        <strain evidence="1 2">IFM 10152</strain>
    </source>
</reference>
<dbReference type="KEGG" id="nfa:NFA_14800"/>
<dbReference type="EMBL" id="AP006618">
    <property type="protein sequence ID" value="BAD56325.1"/>
    <property type="molecule type" value="Genomic_DNA"/>
</dbReference>
<dbReference type="GeneID" id="61136681"/>
<evidence type="ECO:0000313" key="2">
    <source>
        <dbReference type="Proteomes" id="UP000006820"/>
    </source>
</evidence>
<accession>Q5YZR6</accession>
<proteinExistence type="predicted"/>
<evidence type="ECO:0000313" key="1">
    <source>
        <dbReference type="EMBL" id="BAD56325.1"/>
    </source>
</evidence>